<dbReference type="Pfam" id="PF05498">
    <property type="entry name" value="RALF"/>
    <property type="match status" value="1"/>
</dbReference>
<organism evidence="8 9">
    <name type="scientific">Gossypium darwinii</name>
    <name type="common">Darwin's cotton</name>
    <name type="synonym">Gossypium barbadense var. darwinii</name>
    <dbReference type="NCBI Taxonomy" id="34276"/>
    <lineage>
        <taxon>Eukaryota</taxon>
        <taxon>Viridiplantae</taxon>
        <taxon>Streptophyta</taxon>
        <taxon>Embryophyta</taxon>
        <taxon>Tracheophyta</taxon>
        <taxon>Spermatophyta</taxon>
        <taxon>Magnoliopsida</taxon>
        <taxon>eudicotyledons</taxon>
        <taxon>Gunneridae</taxon>
        <taxon>Pentapetalae</taxon>
        <taxon>rosids</taxon>
        <taxon>malvids</taxon>
        <taxon>Malvales</taxon>
        <taxon>Malvaceae</taxon>
        <taxon>Malvoideae</taxon>
        <taxon>Gossypium</taxon>
    </lineage>
</organism>
<name>A0A5D2CDV7_GOSDA</name>
<dbReference type="InterPro" id="IPR008801">
    <property type="entry name" value="RALF"/>
</dbReference>
<evidence type="ECO:0000256" key="5">
    <source>
        <dbReference type="ARBA" id="ARBA00022729"/>
    </source>
</evidence>
<evidence type="ECO:0000256" key="2">
    <source>
        <dbReference type="ARBA" id="ARBA00009178"/>
    </source>
</evidence>
<comment type="subcellular location">
    <subcellularLocation>
        <location evidence="1">Secreted</location>
    </subcellularLocation>
</comment>
<dbReference type="SMR" id="A0A5D2CDV7"/>
<dbReference type="EMBL" id="CM017706">
    <property type="protein sequence ID" value="TYG66322.1"/>
    <property type="molecule type" value="Genomic_DNA"/>
</dbReference>
<sequence>MASKVLLMFMPLALAMVANCSTTATTFNKTLAHFGTGDGALWTVNIEDIETETTTTTMMMDSETNRRLLNGMKRRYISYAALKLNNVPCFQQGRSYYDCSTGKPVNPYTRGCTYATRCRRFTA</sequence>
<protein>
    <recommendedName>
        <fullName evidence="10">Protein RALF-like 19</fullName>
    </recommendedName>
</protein>
<feature type="chain" id="PRO_5022983344" description="Protein RALF-like 19" evidence="7">
    <location>
        <begin position="21"/>
        <end position="123"/>
    </location>
</feature>
<dbReference type="GO" id="GO:0040008">
    <property type="term" value="P:regulation of growth"/>
    <property type="evidence" value="ECO:0007669"/>
    <property type="project" value="UniProtKB-ARBA"/>
</dbReference>
<reference evidence="8 9" key="1">
    <citation type="submission" date="2019-06" db="EMBL/GenBank/DDBJ databases">
        <title>WGS assembly of Gossypium darwinii.</title>
        <authorList>
            <person name="Chen Z.J."/>
            <person name="Sreedasyam A."/>
            <person name="Ando A."/>
            <person name="Song Q."/>
            <person name="De L."/>
            <person name="Hulse-Kemp A."/>
            <person name="Ding M."/>
            <person name="Ye W."/>
            <person name="Kirkbride R."/>
            <person name="Jenkins J."/>
            <person name="Plott C."/>
            <person name="Lovell J."/>
            <person name="Lin Y.-M."/>
            <person name="Vaughn R."/>
            <person name="Liu B."/>
            <person name="Li W."/>
            <person name="Simpson S."/>
            <person name="Scheffler B."/>
            <person name="Saski C."/>
            <person name="Grover C."/>
            <person name="Hu G."/>
            <person name="Conover J."/>
            <person name="Carlson J."/>
            <person name="Shu S."/>
            <person name="Boston L."/>
            <person name="Williams M."/>
            <person name="Peterson D."/>
            <person name="Mcgee K."/>
            <person name="Jones D."/>
            <person name="Wendel J."/>
            <person name="Stelly D."/>
            <person name="Grimwood J."/>
            <person name="Schmutz J."/>
        </authorList>
    </citation>
    <scope>NUCLEOTIDE SEQUENCE [LARGE SCALE GENOMIC DNA]</scope>
    <source>
        <strain evidence="8">1808015.09</strain>
    </source>
</reference>
<evidence type="ECO:0000256" key="1">
    <source>
        <dbReference type="ARBA" id="ARBA00004613"/>
    </source>
</evidence>
<dbReference type="GO" id="GO:0005576">
    <property type="term" value="C:extracellular region"/>
    <property type="evidence" value="ECO:0007669"/>
    <property type="project" value="UniProtKB-SubCell"/>
</dbReference>
<evidence type="ECO:0008006" key="10">
    <source>
        <dbReference type="Google" id="ProtNLM"/>
    </source>
</evidence>
<proteinExistence type="inferred from homology"/>
<dbReference type="GO" id="GO:0009506">
    <property type="term" value="C:plasmodesma"/>
    <property type="evidence" value="ECO:0007669"/>
    <property type="project" value="TreeGrafter"/>
</dbReference>
<evidence type="ECO:0000313" key="9">
    <source>
        <dbReference type="Proteomes" id="UP000323506"/>
    </source>
</evidence>
<evidence type="ECO:0000256" key="4">
    <source>
        <dbReference type="ARBA" id="ARBA00022702"/>
    </source>
</evidence>
<feature type="signal peptide" evidence="7">
    <location>
        <begin position="1"/>
        <end position="20"/>
    </location>
</feature>
<dbReference type="GO" id="GO:0005179">
    <property type="term" value="F:hormone activity"/>
    <property type="evidence" value="ECO:0007669"/>
    <property type="project" value="UniProtKB-KW"/>
</dbReference>
<dbReference type="AlphaFoldDB" id="A0A5D2CDV7"/>
<evidence type="ECO:0000256" key="7">
    <source>
        <dbReference type="SAM" id="SignalP"/>
    </source>
</evidence>
<keyword evidence="9" id="KW-1185">Reference proteome</keyword>
<dbReference type="PANTHER" id="PTHR33136:SF89">
    <property type="entry name" value="PROTEIN RALF-LIKE 19"/>
    <property type="match status" value="1"/>
</dbReference>
<evidence type="ECO:0000256" key="6">
    <source>
        <dbReference type="ARBA" id="ARBA00023157"/>
    </source>
</evidence>
<dbReference type="Proteomes" id="UP000323506">
    <property type="component" value="Chromosome D06"/>
</dbReference>
<evidence type="ECO:0000313" key="8">
    <source>
        <dbReference type="EMBL" id="TYG66322.1"/>
    </source>
</evidence>
<dbReference type="PANTHER" id="PTHR33136">
    <property type="entry name" value="RAPID ALKALINIZATION FACTOR-LIKE"/>
    <property type="match status" value="1"/>
</dbReference>
<keyword evidence="3" id="KW-0964">Secreted</keyword>
<keyword evidence="6" id="KW-1015">Disulfide bond</keyword>
<comment type="similarity">
    <text evidence="2">Belongs to the plant rapid alkalinization factor (RALF) family.</text>
</comment>
<gene>
    <name evidence="8" type="ORF">ES288_D06G258600v1</name>
</gene>
<accession>A0A5D2CDV7</accession>
<evidence type="ECO:0000256" key="3">
    <source>
        <dbReference type="ARBA" id="ARBA00022525"/>
    </source>
</evidence>
<dbReference type="GO" id="GO:0019722">
    <property type="term" value="P:calcium-mediated signaling"/>
    <property type="evidence" value="ECO:0007669"/>
    <property type="project" value="TreeGrafter"/>
</dbReference>
<keyword evidence="5 7" id="KW-0732">Signal</keyword>
<keyword evidence="4" id="KW-0372">Hormone</keyword>